<sequence length="322" mass="37737">FQELENKSHAWHKNVQELQKQISQLTNENQQLVNQLIGSQTQEDSLSKKEREVMLKLKEVVDRQRDELRAKDHEIYRKNDDVEALQQQLDRVLKVNNDLRHKNSVMQAQMKSVLEKKAELEVALQERNKEIDQVRSTLTQIQAEQSSAVTKSVLKVPDIDLSDKIIVDLKDPNRPCFTKQEMRQILHERNELKTNLFLVQEELTYYQREILNDEKCPVFFMETIKTAMQKQRKKVKAKMLGIPESMCSSDEEEKDNLVLPCFPQDEMDSKPRESKIRTMFGFLYRKNNSKASVNSTSPAGVWEVIEKNEVNLSREECSQTKE</sequence>
<dbReference type="InterPro" id="IPR021563">
    <property type="entry name" value="RILP_dimer"/>
</dbReference>
<feature type="domain" description="RH2" evidence="3">
    <location>
        <begin position="174"/>
        <end position="250"/>
    </location>
</feature>
<dbReference type="GO" id="GO:0031267">
    <property type="term" value="F:small GTPase binding"/>
    <property type="evidence" value="ECO:0007669"/>
    <property type="project" value="TreeGrafter"/>
</dbReference>
<dbReference type="InParanoid" id="A0A4W3GGS5"/>
<protein>
    <submittedName>
        <fullName evidence="4">RILP-like protein 1</fullName>
    </submittedName>
</protein>
<accession>A0A4W3GGS5</accession>
<dbReference type="GO" id="GO:0060271">
    <property type="term" value="P:cilium assembly"/>
    <property type="evidence" value="ECO:0007669"/>
    <property type="project" value="TreeGrafter"/>
</dbReference>
<organism evidence="4 5">
    <name type="scientific">Callorhinchus milii</name>
    <name type="common">Ghost shark</name>
    <dbReference type="NCBI Taxonomy" id="7868"/>
    <lineage>
        <taxon>Eukaryota</taxon>
        <taxon>Metazoa</taxon>
        <taxon>Chordata</taxon>
        <taxon>Craniata</taxon>
        <taxon>Vertebrata</taxon>
        <taxon>Chondrichthyes</taxon>
        <taxon>Holocephali</taxon>
        <taxon>Chimaeriformes</taxon>
        <taxon>Callorhinchidae</taxon>
        <taxon>Callorhinchus</taxon>
    </lineage>
</organism>
<feature type="coiled-coil region" evidence="2">
    <location>
        <begin position="82"/>
        <end position="144"/>
    </location>
</feature>
<dbReference type="Ensembl" id="ENSCMIT00000002730.1">
    <property type="protein sequence ID" value="ENSCMIP00000002638.1"/>
    <property type="gene ID" value="ENSCMIG00000001570.1"/>
</dbReference>
<evidence type="ECO:0000256" key="1">
    <source>
        <dbReference type="ARBA" id="ARBA00023054"/>
    </source>
</evidence>
<evidence type="ECO:0000313" key="4">
    <source>
        <dbReference type="Ensembl" id="ENSCMIP00000002638.1"/>
    </source>
</evidence>
<feature type="coiled-coil region" evidence="2">
    <location>
        <begin position="1"/>
        <end position="42"/>
    </location>
</feature>
<dbReference type="STRING" id="7868.ENSCMIP00000002638"/>
<dbReference type="Gene3D" id="6.10.230.10">
    <property type="match status" value="1"/>
</dbReference>
<dbReference type="GO" id="GO:0046983">
    <property type="term" value="F:protein dimerization activity"/>
    <property type="evidence" value="ECO:0007669"/>
    <property type="project" value="InterPro"/>
</dbReference>
<dbReference type="GeneTree" id="ENSGT00940000161117"/>
<dbReference type="OMA" id="HSCGPRV"/>
<evidence type="ECO:0000256" key="2">
    <source>
        <dbReference type="SAM" id="Coils"/>
    </source>
</evidence>
<reference evidence="5" key="2">
    <citation type="journal article" date="2007" name="PLoS Biol.">
        <title>Survey sequencing and comparative analysis of the elephant shark (Callorhinchus milii) genome.</title>
        <authorList>
            <person name="Venkatesh B."/>
            <person name="Kirkness E.F."/>
            <person name="Loh Y.H."/>
            <person name="Halpern A.L."/>
            <person name="Lee A.P."/>
            <person name="Johnson J."/>
            <person name="Dandona N."/>
            <person name="Viswanathan L.D."/>
            <person name="Tay A."/>
            <person name="Venter J.C."/>
            <person name="Strausberg R.L."/>
            <person name="Brenner S."/>
        </authorList>
    </citation>
    <scope>NUCLEOTIDE SEQUENCE [LARGE SCALE GENOMIC DNA]</scope>
</reference>
<dbReference type="PANTHER" id="PTHR21502">
    <property type="entry name" value="ZINC FINGER PROTEIN DZIP1"/>
    <property type="match status" value="1"/>
</dbReference>
<evidence type="ECO:0000259" key="3">
    <source>
        <dbReference type="PROSITE" id="PS51777"/>
    </source>
</evidence>
<name>A0A4W3GGS5_CALMI</name>
<reference evidence="4" key="4">
    <citation type="submission" date="2025-08" db="UniProtKB">
        <authorList>
            <consortium name="Ensembl"/>
        </authorList>
    </citation>
    <scope>IDENTIFICATION</scope>
</reference>
<proteinExistence type="predicted"/>
<keyword evidence="1 2" id="KW-0175">Coiled coil</keyword>
<dbReference type="GO" id="GO:0051959">
    <property type="term" value="F:dynein light intermediate chain binding"/>
    <property type="evidence" value="ECO:0007669"/>
    <property type="project" value="TreeGrafter"/>
</dbReference>
<dbReference type="PROSITE" id="PS51777">
    <property type="entry name" value="RH2"/>
    <property type="match status" value="1"/>
</dbReference>
<dbReference type="GO" id="GO:0036064">
    <property type="term" value="C:ciliary basal body"/>
    <property type="evidence" value="ECO:0007669"/>
    <property type="project" value="TreeGrafter"/>
</dbReference>
<dbReference type="Proteomes" id="UP000314986">
    <property type="component" value="Unassembled WGS sequence"/>
</dbReference>
<dbReference type="AlphaFoldDB" id="A0A4W3GGS5"/>
<reference evidence="5" key="3">
    <citation type="journal article" date="2014" name="Nature">
        <title>Elephant shark genome provides unique insights into gnathostome evolution.</title>
        <authorList>
            <consortium name="International Elephant Shark Genome Sequencing Consortium"/>
            <person name="Venkatesh B."/>
            <person name="Lee A.P."/>
            <person name="Ravi V."/>
            <person name="Maurya A.K."/>
            <person name="Lian M.M."/>
            <person name="Swann J.B."/>
            <person name="Ohta Y."/>
            <person name="Flajnik M.F."/>
            <person name="Sutoh Y."/>
            <person name="Kasahara M."/>
            <person name="Hoon S."/>
            <person name="Gangu V."/>
            <person name="Roy S.W."/>
            <person name="Irimia M."/>
            <person name="Korzh V."/>
            <person name="Kondrychyn I."/>
            <person name="Lim Z.W."/>
            <person name="Tay B.H."/>
            <person name="Tohari S."/>
            <person name="Kong K.W."/>
            <person name="Ho S."/>
            <person name="Lorente-Galdos B."/>
            <person name="Quilez J."/>
            <person name="Marques-Bonet T."/>
            <person name="Raney B.J."/>
            <person name="Ingham P.W."/>
            <person name="Tay A."/>
            <person name="Hillier L.W."/>
            <person name="Minx P."/>
            <person name="Boehm T."/>
            <person name="Wilson R.K."/>
            <person name="Brenner S."/>
            <person name="Warren W.C."/>
        </authorList>
    </citation>
    <scope>NUCLEOTIDE SEQUENCE [LARGE SCALE GENOMIC DNA]</scope>
</reference>
<dbReference type="InterPro" id="IPR051241">
    <property type="entry name" value="DZIP_RILPL"/>
</dbReference>
<keyword evidence="5" id="KW-1185">Reference proteome</keyword>
<reference evidence="4" key="5">
    <citation type="submission" date="2025-09" db="UniProtKB">
        <authorList>
            <consortium name="Ensembl"/>
        </authorList>
    </citation>
    <scope>IDENTIFICATION</scope>
</reference>
<dbReference type="Pfam" id="PF11461">
    <property type="entry name" value="RILP"/>
    <property type="match status" value="1"/>
</dbReference>
<evidence type="ECO:0000313" key="5">
    <source>
        <dbReference type="Proteomes" id="UP000314986"/>
    </source>
</evidence>
<dbReference type="SUPFAM" id="SSF161256">
    <property type="entry name" value="RILP dimerisation region"/>
    <property type="match status" value="1"/>
</dbReference>
<dbReference type="InterPro" id="IPR034744">
    <property type="entry name" value="RH2"/>
</dbReference>
<dbReference type="Gene3D" id="1.10.287.1490">
    <property type="match status" value="1"/>
</dbReference>
<dbReference type="GO" id="GO:0005737">
    <property type="term" value="C:cytoplasm"/>
    <property type="evidence" value="ECO:0007669"/>
    <property type="project" value="TreeGrafter"/>
</dbReference>
<reference evidence="5" key="1">
    <citation type="journal article" date="2006" name="Science">
        <title>Ancient noncoding elements conserved in the human genome.</title>
        <authorList>
            <person name="Venkatesh B."/>
            <person name="Kirkness E.F."/>
            <person name="Loh Y.H."/>
            <person name="Halpern A.L."/>
            <person name="Lee A.P."/>
            <person name="Johnson J."/>
            <person name="Dandona N."/>
            <person name="Viswanathan L.D."/>
            <person name="Tay A."/>
            <person name="Venter J.C."/>
            <person name="Strausberg R.L."/>
            <person name="Brenner S."/>
        </authorList>
    </citation>
    <scope>NUCLEOTIDE SEQUENCE [LARGE SCALE GENOMIC DNA]</scope>
</reference>
<dbReference type="PANTHER" id="PTHR21502:SF7">
    <property type="entry name" value="RAB-INTERACTING LYSOSOMAL PROTEIN"/>
    <property type="match status" value="1"/>
</dbReference>